<protein>
    <submittedName>
        <fullName evidence="1">Uncharacterized protein</fullName>
    </submittedName>
</protein>
<dbReference type="Proteomes" id="UP000516437">
    <property type="component" value="Chromosome 5"/>
</dbReference>
<dbReference type="AlphaFoldDB" id="A0A6A1VQE9"/>
<dbReference type="EMBL" id="RXIC02000023">
    <property type="protein sequence ID" value="KAB1213848.1"/>
    <property type="molecule type" value="Genomic_DNA"/>
</dbReference>
<gene>
    <name evidence="1" type="ORF">CJ030_MR5G017111</name>
</gene>
<proteinExistence type="predicted"/>
<reference evidence="1 2" key="1">
    <citation type="journal article" date="2019" name="Plant Biotechnol. J.">
        <title>The red bayberry genome and genetic basis of sex determination.</title>
        <authorList>
            <person name="Jia H.M."/>
            <person name="Jia H.J."/>
            <person name="Cai Q.L."/>
            <person name="Wang Y."/>
            <person name="Zhao H.B."/>
            <person name="Yang W.F."/>
            <person name="Wang G.Y."/>
            <person name="Li Y.H."/>
            <person name="Zhan D.L."/>
            <person name="Shen Y.T."/>
            <person name="Niu Q.F."/>
            <person name="Chang L."/>
            <person name="Qiu J."/>
            <person name="Zhao L."/>
            <person name="Xie H.B."/>
            <person name="Fu W.Y."/>
            <person name="Jin J."/>
            <person name="Li X.W."/>
            <person name="Jiao Y."/>
            <person name="Zhou C.C."/>
            <person name="Tu T."/>
            <person name="Chai C.Y."/>
            <person name="Gao J.L."/>
            <person name="Fan L.J."/>
            <person name="van de Weg E."/>
            <person name="Wang J.Y."/>
            <person name="Gao Z.S."/>
        </authorList>
    </citation>
    <scope>NUCLEOTIDE SEQUENCE [LARGE SCALE GENOMIC DNA]</scope>
    <source>
        <tissue evidence="1">Leaves</tissue>
    </source>
</reference>
<accession>A0A6A1VQE9</accession>
<name>A0A6A1VQE9_9ROSI</name>
<comment type="caution">
    <text evidence="1">The sequence shown here is derived from an EMBL/GenBank/DDBJ whole genome shotgun (WGS) entry which is preliminary data.</text>
</comment>
<keyword evidence="2" id="KW-1185">Reference proteome</keyword>
<evidence type="ECO:0000313" key="1">
    <source>
        <dbReference type="EMBL" id="KAB1213848.1"/>
    </source>
</evidence>
<evidence type="ECO:0000313" key="2">
    <source>
        <dbReference type="Proteomes" id="UP000516437"/>
    </source>
</evidence>
<organism evidence="1 2">
    <name type="scientific">Morella rubra</name>
    <name type="common">Chinese bayberry</name>
    <dbReference type="NCBI Taxonomy" id="262757"/>
    <lineage>
        <taxon>Eukaryota</taxon>
        <taxon>Viridiplantae</taxon>
        <taxon>Streptophyta</taxon>
        <taxon>Embryophyta</taxon>
        <taxon>Tracheophyta</taxon>
        <taxon>Spermatophyta</taxon>
        <taxon>Magnoliopsida</taxon>
        <taxon>eudicotyledons</taxon>
        <taxon>Gunneridae</taxon>
        <taxon>Pentapetalae</taxon>
        <taxon>rosids</taxon>
        <taxon>fabids</taxon>
        <taxon>Fagales</taxon>
        <taxon>Myricaceae</taxon>
        <taxon>Morella</taxon>
    </lineage>
</organism>
<sequence length="80" mass="9152">MVMIMQGRKIELEVADIGRRDPMEEPMKMLEGEIETMIVMVMEICLTTEDLGGPTIIEVIMMKTVEMEIGFTTEDLGDRR</sequence>